<dbReference type="InParanoid" id="H6BZ49"/>
<dbReference type="OrthoDB" id="10016252at2759"/>
<keyword evidence="4" id="KW-0560">Oxidoreductase</keyword>
<keyword evidence="3" id="KW-0274">FAD</keyword>
<dbReference type="SUPFAM" id="SSF51905">
    <property type="entry name" value="FAD/NAD(P)-binding domain"/>
    <property type="match status" value="1"/>
</dbReference>
<accession>H6BZ49</accession>
<keyword evidence="7" id="KW-1185">Reference proteome</keyword>
<dbReference type="Pfam" id="PF01494">
    <property type="entry name" value="FAD_binding_3"/>
    <property type="match status" value="1"/>
</dbReference>
<feature type="domain" description="FAD-binding" evidence="5">
    <location>
        <begin position="38"/>
        <end position="297"/>
    </location>
</feature>
<comment type="cofactor">
    <cofactor evidence="1">
        <name>FAD</name>
        <dbReference type="ChEBI" id="CHEBI:57692"/>
    </cofactor>
</comment>
<evidence type="ECO:0000259" key="5">
    <source>
        <dbReference type="Pfam" id="PF01494"/>
    </source>
</evidence>
<dbReference type="InterPro" id="IPR036188">
    <property type="entry name" value="FAD/NAD-bd_sf"/>
</dbReference>
<sequence length="358" mass="40547">MVRGMLWRTLPKDDGEGGKRLGDILASQPLAAPDDTELKPGNGILNLSQGKLNRLLLREGLKSGRVQVHFDTEFTSMLENTAEGVTVLARDTKTGEKKRCRAKYPVGTDGAHSAVRKGLGLSFAGHTWPERLFATNVMIKNEAVPFPTHFLLDRKHWSVCTPLEDPIVGQTTLWRWAMAKDPEARLSGDELTSDEYIFKLYERTMAGPRPLQVEIKWRTLYNIHQRLAPTMRKRKILLAGGAAHICKPIGALGLNTGILDIEAFAEALIMILKEGRSDAVLDVYNDERRKVFQNFVDPISTQNKLRLQYQPPEMAAEDDWYLRIMANPHPTKEQVMGLMKPYFEDWRTDMRKAAQRVV</sequence>
<evidence type="ECO:0000313" key="7">
    <source>
        <dbReference type="Proteomes" id="UP000007304"/>
    </source>
</evidence>
<dbReference type="EMBL" id="JH226133">
    <property type="protein sequence ID" value="EHY56912.1"/>
    <property type="molecule type" value="Genomic_DNA"/>
</dbReference>
<dbReference type="eggNOG" id="ENOG502SNNW">
    <property type="taxonomic scope" value="Eukaryota"/>
</dbReference>
<reference evidence="6" key="1">
    <citation type="submission" date="2011-07" db="EMBL/GenBank/DDBJ databases">
        <title>The Genome Sequence of Exophiala (Wangiella) dermatitidis NIH/UT8656.</title>
        <authorList>
            <consortium name="The Broad Institute Genome Sequencing Platform"/>
            <person name="Cuomo C."/>
            <person name="Wang Z."/>
            <person name="Hunicke-Smith S."/>
            <person name="Szanislo P.J."/>
            <person name="Earl A."/>
            <person name="Young S.K."/>
            <person name="Zeng Q."/>
            <person name="Gargeya S."/>
            <person name="Fitzgerald M."/>
            <person name="Haas B."/>
            <person name="Abouelleil A."/>
            <person name="Alvarado L."/>
            <person name="Arachchi H.M."/>
            <person name="Berlin A."/>
            <person name="Brown A."/>
            <person name="Chapman S.B."/>
            <person name="Chen Z."/>
            <person name="Dunbar C."/>
            <person name="Freedman E."/>
            <person name="Gearin G."/>
            <person name="Gellesch M."/>
            <person name="Goldberg J."/>
            <person name="Griggs A."/>
            <person name="Gujja S."/>
            <person name="Heiman D."/>
            <person name="Howarth C."/>
            <person name="Larson L."/>
            <person name="Lui A."/>
            <person name="MacDonald P.J.P."/>
            <person name="Montmayeur A."/>
            <person name="Murphy C."/>
            <person name="Neiman D."/>
            <person name="Pearson M."/>
            <person name="Priest M."/>
            <person name="Roberts A."/>
            <person name="Saif S."/>
            <person name="Shea T."/>
            <person name="Shenoy N."/>
            <person name="Sisk P."/>
            <person name="Stolte C."/>
            <person name="Sykes S."/>
            <person name="Wortman J."/>
            <person name="Nusbaum C."/>
            <person name="Birren B."/>
        </authorList>
    </citation>
    <scope>NUCLEOTIDE SEQUENCE</scope>
    <source>
        <strain evidence="6">NIH/UT8656</strain>
    </source>
</reference>
<dbReference type="PRINTS" id="PR00420">
    <property type="entry name" value="RNGMNOXGNASE"/>
</dbReference>
<dbReference type="InterPro" id="IPR050641">
    <property type="entry name" value="RIFMO-like"/>
</dbReference>
<evidence type="ECO:0000256" key="2">
    <source>
        <dbReference type="ARBA" id="ARBA00022630"/>
    </source>
</evidence>
<gene>
    <name evidence="6" type="ORF">HMPREF1120_04976</name>
</gene>
<evidence type="ECO:0000256" key="1">
    <source>
        <dbReference type="ARBA" id="ARBA00001974"/>
    </source>
</evidence>
<dbReference type="PANTHER" id="PTHR43004">
    <property type="entry name" value="TRK SYSTEM POTASSIUM UPTAKE PROTEIN"/>
    <property type="match status" value="1"/>
</dbReference>
<dbReference type="GeneID" id="20309615"/>
<dbReference type="Gene3D" id="3.30.9.10">
    <property type="entry name" value="D-Amino Acid Oxidase, subunit A, domain 2"/>
    <property type="match status" value="1"/>
</dbReference>
<keyword evidence="2" id="KW-0285">Flavoprotein</keyword>
<dbReference type="AlphaFoldDB" id="H6BZ49"/>
<organism evidence="6 7">
    <name type="scientific">Exophiala dermatitidis (strain ATCC 34100 / CBS 525.76 / NIH/UT8656)</name>
    <name type="common">Black yeast</name>
    <name type="synonym">Wangiella dermatitidis</name>
    <dbReference type="NCBI Taxonomy" id="858893"/>
    <lineage>
        <taxon>Eukaryota</taxon>
        <taxon>Fungi</taxon>
        <taxon>Dikarya</taxon>
        <taxon>Ascomycota</taxon>
        <taxon>Pezizomycotina</taxon>
        <taxon>Eurotiomycetes</taxon>
        <taxon>Chaetothyriomycetidae</taxon>
        <taxon>Chaetothyriales</taxon>
        <taxon>Herpotrichiellaceae</taxon>
        <taxon>Exophiala</taxon>
    </lineage>
</organism>
<dbReference type="HOGENOM" id="CLU_009665_2_1_1"/>
<dbReference type="PANTHER" id="PTHR43004:SF19">
    <property type="entry name" value="BINDING MONOOXYGENASE, PUTATIVE (JCVI)-RELATED"/>
    <property type="match status" value="1"/>
</dbReference>
<dbReference type="GO" id="GO:0071949">
    <property type="term" value="F:FAD binding"/>
    <property type="evidence" value="ECO:0007669"/>
    <property type="project" value="InterPro"/>
</dbReference>
<dbReference type="InterPro" id="IPR002938">
    <property type="entry name" value="FAD-bd"/>
</dbReference>
<dbReference type="RefSeq" id="XP_009157373.1">
    <property type="nucleotide sequence ID" value="XM_009159125.1"/>
</dbReference>
<evidence type="ECO:0000313" key="6">
    <source>
        <dbReference type="EMBL" id="EHY56912.1"/>
    </source>
</evidence>
<dbReference type="Gene3D" id="3.50.50.60">
    <property type="entry name" value="FAD/NAD(P)-binding domain"/>
    <property type="match status" value="1"/>
</dbReference>
<dbReference type="VEuPathDB" id="FungiDB:HMPREF1120_04976"/>
<dbReference type="Proteomes" id="UP000007304">
    <property type="component" value="Unassembled WGS sequence"/>
</dbReference>
<name>H6BZ49_EXODN</name>
<dbReference type="STRING" id="858893.H6BZ49"/>
<evidence type="ECO:0000256" key="4">
    <source>
        <dbReference type="ARBA" id="ARBA00023002"/>
    </source>
</evidence>
<protein>
    <recommendedName>
        <fullName evidence="5">FAD-binding domain-containing protein</fullName>
    </recommendedName>
</protein>
<dbReference type="OMA" id="VYNDERR"/>
<evidence type="ECO:0000256" key="3">
    <source>
        <dbReference type="ARBA" id="ARBA00022827"/>
    </source>
</evidence>
<dbReference type="GO" id="GO:0016709">
    <property type="term" value="F:oxidoreductase activity, acting on paired donors, with incorporation or reduction of molecular oxygen, NAD(P)H as one donor, and incorporation of one atom of oxygen"/>
    <property type="evidence" value="ECO:0007669"/>
    <property type="project" value="UniProtKB-ARBA"/>
</dbReference>
<proteinExistence type="predicted"/>